<dbReference type="EMBL" id="DOEK01000029">
    <property type="protein sequence ID" value="HBP30236.1"/>
    <property type="molecule type" value="Genomic_DNA"/>
</dbReference>
<dbReference type="PANTHER" id="PTHR42879:SF2">
    <property type="entry name" value="3-OXOACYL-[ACYL-CARRIER-PROTEIN] REDUCTASE FABG"/>
    <property type="match status" value="1"/>
</dbReference>
<dbReference type="InterPro" id="IPR020904">
    <property type="entry name" value="Sc_DH/Rdtase_CS"/>
</dbReference>
<dbReference type="InterPro" id="IPR050259">
    <property type="entry name" value="SDR"/>
</dbReference>
<organism evidence="2 3">
    <name type="scientific">Advenella kashmirensis</name>
    <dbReference type="NCBI Taxonomy" id="310575"/>
    <lineage>
        <taxon>Bacteria</taxon>
        <taxon>Pseudomonadati</taxon>
        <taxon>Pseudomonadota</taxon>
        <taxon>Betaproteobacteria</taxon>
        <taxon>Burkholderiales</taxon>
        <taxon>Alcaligenaceae</taxon>
    </lineage>
</organism>
<evidence type="ECO:0000313" key="2">
    <source>
        <dbReference type="EMBL" id="HBP30236.1"/>
    </source>
</evidence>
<gene>
    <name evidence="2" type="ORF">DD666_12565</name>
</gene>
<reference evidence="2 3" key="1">
    <citation type="journal article" date="2018" name="Nat. Biotechnol.">
        <title>A standardized bacterial taxonomy based on genome phylogeny substantially revises the tree of life.</title>
        <authorList>
            <person name="Parks D.H."/>
            <person name="Chuvochina M."/>
            <person name="Waite D.W."/>
            <person name="Rinke C."/>
            <person name="Skarshewski A."/>
            <person name="Chaumeil P.A."/>
            <person name="Hugenholtz P."/>
        </authorList>
    </citation>
    <scope>NUCLEOTIDE SEQUENCE [LARGE SCALE GENOMIC DNA]</scope>
    <source>
        <strain evidence="2">UBA10707</strain>
    </source>
</reference>
<name>A0A356LGX6_9BURK</name>
<dbReference type="NCBIfam" id="NF004778">
    <property type="entry name" value="PRK06124.1"/>
    <property type="match status" value="1"/>
</dbReference>
<dbReference type="Proteomes" id="UP000264036">
    <property type="component" value="Unassembled WGS sequence"/>
</dbReference>
<dbReference type="SUPFAM" id="SSF51735">
    <property type="entry name" value="NAD(P)-binding Rossmann-fold domains"/>
    <property type="match status" value="1"/>
</dbReference>
<sequence>MQQQGSYTDGFGLHDKVVFISGSTRGLGLQMASAMARSGALVYINGRSAQSVEPACAQLQQTGVKVQGLVGDMSVVSDIERCMNYLAEQHGRCDVLVNNMGIRIRQPLAAFDFGQMQQMLQVNLLGAMYLSQKAAALMQKQQWGRLITITSVAGQIARPGDGVYPIAKQGLTGMMRALAVEFAASGITSNAIAPGTFATETNLEMVNAAAGQRLAARNPTGRWGRPEEIAGLAVFLASDLSAYINGQVIAVDGGLSVLF</sequence>
<dbReference type="PANTHER" id="PTHR42879">
    <property type="entry name" value="3-OXOACYL-(ACYL-CARRIER-PROTEIN) REDUCTASE"/>
    <property type="match status" value="1"/>
</dbReference>
<protein>
    <submittedName>
        <fullName evidence="2">Gluconate 5-dehydrogenase</fullName>
    </submittedName>
</protein>
<dbReference type="FunFam" id="3.40.50.720:FF:000084">
    <property type="entry name" value="Short-chain dehydrogenase reductase"/>
    <property type="match status" value="1"/>
</dbReference>
<dbReference type="InterPro" id="IPR002347">
    <property type="entry name" value="SDR_fam"/>
</dbReference>
<evidence type="ECO:0000313" key="3">
    <source>
        <dbReference type="Proteomes" id="UP000264036"/>
    </source>
</evidence>
<dbReference type="PRINTS" id="PR00080">
    <property type="entry name" value="SDRFAMILY"/>
</dbReference>
<comment type="similarity">
    <text evidence="1">Belongs to the short-chain dehydrogenases/reductases (SDR) family.</text>
</comment>
<accession>A0A356LGX6</accession>
<evidence type="ECO:0000256" key="1">
    <source>
        <dbReference type="ARBA" id="ARBA00006484"/>
    </source>
</evidence>
<dbReference type="PRINTS" id="PR00081">
    <property type="entry name" value="GDHRDH"/>
</dbReference>
<proteinExistence type="inferred from homology"/>
<dbReference type="Gene3D" id="3.40.50.720">
    <property type="entry name" value="NAD(P)-binding Rossmann-like Domain"/>
    <property type="match status" value="1"/>
</dbReference>
<comment type="caution">
    <text evidence="2">The sequence shown here is derived from an EMBL/GenBank/DDBJ whole genome shotgun (WGS) entry which is preliminary data.</text>
</comment>
<dbReference type="InterPro" id="IPR036291">
    <property type="entry name" value="NAD(P)-bd_dom_sf"/>
</dbReference>
<dbReference type="AlphaFoldDB" id="A0A356LGX6"/>
<dbReference type="CDD" id="cd05233">
    <property type="entry name" value="SDR_c"/>
    <property type="match status" value="1"/>
</dbReference>
<dbReference type="GO" id="GO:0032787">
    <property type="term" value="P:monocarboxylic acid metabolic process"/>
    <property type="evidence" value="ECO:0007669"/>
    <property type="project" value="UniProtKB-ARBA"/>
</dbReference>
<dbReference type="Pfam" id="PF13561">
    <property type="entry name" value="adh_short_C2"/>
    <property type="match status" value="1"/>
</dbReference>
<dbReference type="PROSITE" id="PS00061">
    <property type="entry name" value="ADH_SHORT"/>
    <property type="match status" value="1"/>
</dbReference>